<feature type="domain" description="DUF7787" evidence="2">
    <location>
        <begin position="15"/>
        <end position="72"/>
    </location>
</feature>
<dbReference type="PANTHER" id="PTHR35096:SF8">
    <property type="entry name" value="OS03G0308600 PROTEIN"/>
    <property type="match status" value="1"/>
</dbReference>
<evidence type="ECO:0000313" key="4">
    <source>
        <dbReference type="Proteomes" id="UP000516437"/>
    </source>
</evidence>
<dbReference type="Pfam" id="PF25042">
    <property type="entry name" value="DUF7787"/>
    <property type="match status" value="1"/>
</dbReference>
<dbReference type="EMBL" id="RXIC02000024">
    <property type="protein sequence ID" value="KAB1209816.1"/>
    <property type="molecule type" value="Genomic_DNA"/>
</dbReference>
<proteinExistence type="predicted"/>
<keyword evidence="4" id="KW-1185">Reference proteome</keyword>
<dbReference type="PANTHER" id="PTHR35096">
    <property type="entry name" value="BNAA08G28570D PROTEIN"/>
    <property type="match status" value="1"/>
</dbReference>
<name>A0A6A1VCA4_9ROSI</name>
<accession>A0A6A1VCA4</accession>
<feature type="region of interest" description="Disordered" evidence="1">
    <location>
        <begin position="148"/>
        <end position="200"/>
    </location>
</feature>
<dbReference type="Proteomes" id="UP000516437">
    <property type="component" value="Chromosome 6"/>
</dbReference>
<gene>
    <name evidence="3" type="ORF">CJ030_MR6G013192</name>
</gene>
<dbReference type="AlphaFoldDB" id="A0A6A1VCA4"/>
<evidence type="ECO:0000313" key="3">
    <source>
        <dbReference type="EMBL" id="KAB1209816.1"/>
    </source>
</evidence>
<evidence type="ECO:0000256" key="1">
    <source>
        <dbReference type="SAM" id="MobiDB-lite"/>
    </source>
</evidence>
<feature type="compositionally biased region" description="Basic residues" evidence="1">
    <location>
        <begin position="159"/>
        <end position="171"/>
    </location>
</feature>
<reference evidence="3 4" key="1">
    <citation type="journal article" date="2019" name="Plant Biotechnol. J.">
        <title>The red bayberry genome and genetic basis of sex determination.</title>
        <authorList>
            <person name="Jia H.M."/>
            <person name="Jia H.J."/>
            <person name="Cai Q.L."/>
            <person name="Wang Y."/>
            <person name="Zhao H.B."/>
            <person name="Yang W.F."/>
            <person name="Wang G.Y."/>
            <person name="Li Y.H."/>
            <person name="Zhan D.L."/>
            <person name="Shen Y.T."/>
            <person name="Niu Q.F."/>
            <person name="Chang L."/>
            <person name="Qiu J."/>
            <person name="Zhao L."/>
            <person name="Xie H.B."/>
            <person name="Fu W.Y."/>
            <person name="Jin J."/>
            <person name="Li X.W."/>
            <person name="Jiao Y."/>
            <person name="Zhou C.C."/>
            <person name="Tu T."/>
            <person name="Chai C.Y."/>
            <person name="Gao J.L."/>
            <person name="Fan L.J."/>
            <person name="van de Weg E."/>
            <person name="Wang J.Y."/>
            <person name="Gao Z.S."/>
        </authorList>
    </citation>
    <scope>NUCLEOTIDE SEQUENCE [LARGE SCALE GENOMIC DNA]</scope>
    <source>
        <tissue evidence="3">Leaves</tissue>
    </source>
</reference>
<feature type="compositionally biased region" description="Gly residues" evidence="1">
    <location>
        <begin position="176"/>
        <end position="193"/>
    </location>
</feature>
<protein>
    <recommendedName>
        <fullName evidence="2">DUF7787 domain-containing protein</fullName>
    </recommendedName>
</protein>
<feature type="region of interest" description="Disordered" evidence="1">
    <location>
        <begin position="121"/>
        <end position="140"/>
    </location>
</feature>
<comment type="caution">
    <text evidence="3">The sequence shown here is derived from an EMBL/GenBank/DDBJ whole genome shotgun (WGS) entry which is preliminary data.</text>
</comment>
<organism evidence="3 4">
    <name type="scientific">Morella rubra</name>
    <name type="common">Chinese bayberry</name>
    <dbReference type="NCBI Taxonomy" id="262757"/>
    <lineage>
        <taxon>Eukaryota</taxon>
        <taxon>Viridiplantae</taxon>
        <taxon>Streptophyta</taxon>
        <taxon>Embryophyta</taxon>
        <taxon>Tracheophyta</taxon>
        <taxon>Spermatophyta</taxon>
        <taxon>Magnoliopsida</taxon>
        <taxon>eudicotyledons</taxon>
        <taxon>Gunneridae</taxon>
        <taxon>Pentapetalae</taxon>
        <taxon>rosids</taxon>
        <taxon>fabids</taxon>
        <taxon>Fagales</taxon>
        <taxon>Myricaceae</taxon>
        <taxon>Morella</taxon>
    </lineage>
</organism>
<dbReference type="OrthoDB" id="692230at2759"/>
<evidence type="ECO:0000259" key="2">
    <source>
        <dbReference type="Pfam" id="PF25042"/>
    </source>
</evidence>
<dbReference type="InterPro" id="IPR056689">
    <property type="entry name" value="DUF7787"/>
</dbReference>
<sequence length="200" mass="21751">MELQRRNPCSKVRSKSDKISLEEYMEFLLSRKQLHLNFHFLNQIISMHGFKKLYRVPKNVLTDAVKTLDLVDPSRSTLNESVSSLEFVALEDVIADLNHLNWQECCVTSIQTLKSWNHSVSAPVPNPTHPKGSDPKDVGEVYGGDGASSSCIVGSKPHGLPRKVGSKRKRTNAVMAGGGDGTGDGGFSSGGISLGSLESR</sequence>